<evidence type="ECO:0000256" key="1">
    <source>
        <dbReference type="ARBA" id="ARBA00023172"/>
    </source>
</evidence>
<proteinExistence type="predicted"/>
<evidence type="ECO:0000313" key="4">
    <source>
        <dbReference type="Proteomes" id="UP000293671"/>
    </source>
</evidence>
<dbReference type="GO" id="GO:0015074">
    <property type="term" value="P:DNA integration"/>
    <property type="evidence" value="ECO:0007669"/>
    <property type="project" value="InterPro"/>
</dbReference>
<feature type="signal peptide" evidence="2">
    <location>
        <begin position="1"/>
        <end position="32"/>
    </location>
</feature>
<comment type="caution">
    <text evidence="3">The sequence shown here is derived from an EMBL/GenBank/DDBJ whole genome shotgun (WGS) entry which is preliminary data.</text>
</comment>
<feature type="chain" id="PRO_5020653426" description="Phage integrase family protein" evidence="2">
    <location>
        <begin position="33"/>
        <end position="87"/>
    </location>
</feature>
<accession>A0A4V2FS11</accession>
<dbReference type="InterPro" id="IPR011010">
    <property type="entry name" value="DNA_brk_join_enz"/>
</dbReference>
<reference evidence="3 4" key="1">
    <citation type="submission" date="2019-02" db="EMBL/GenBank/DDBJ databases">
        <title>Genomic Encyclopedia of Type Strains, Phase IV (KMG-IV): sequencing the most valuable type-strain genomes for metagenomic binning, comparative biology and taxonomic classification.</title>
        <authorList>
            <person name="Goeker M."/>
        </authorList>
    </citation>
    <scope>NUCLEOTIDE SEQUENCE [LARGE SCALE GENOMIC DNA]</scope>
    <source>
        <strain evidence="3 4">DSM 19570</strain>
    </source>
</reference>
<dbReference type="SUPFAM" id="SSF56349">
    <property type="entry name" value="DNA breaking-rejoining enzymes"/>
    <property type="match status" value="1"/>
</dbReference>
<dbReference type="InterPro" id="IPR013762">
    <property type="entry name" value="Integrase-like_cat_sf"/>
</dbReference>
<keyword evidence="2" id="KW-0732">Signal</keyword>
<keyword evidence="4" id="KW-1185">Reference proteome</keyword>
<keyword evidence="1" id="KW-0233">DNA recombination</keyword>
<protein>
    <recommendedName>
        <fullName evidence="5">Phage integrase family protein</fullName>
    </recommendedName>
</protein>
<dbReference type="GO" id="GO:0006310">
    <property type="term" value="P:DNA recombination"/>
    <property type="evidence" value="ECO:0007669"/>
    <property type="project" value="UniProtKB-KW"/>
</dbReference>
<dbReference type="EMBL" id="SHKP01000009">
    <property type="protein sequence ID" value="RZT92559.1"/>
    <property type="molecule type" value="Genomic_DNA"/>
</dbReference>
<evidence type="ECO:0008006" key="5">
    <source>
        <dbReference type="Google" id="ProtNLM"/>
    </source>
</evidence>
<dbReference type="GO" id="GO:0003677">
    <property type="term" value="F:DNA binding"/>
    <property type="evidence" value="ECO:0007669"/>
    <property type="project" value="InterPro"/>
</dbReference>
<dbReference type="Gene3D" id="1.10.443.10">
    <property type="entry name" value="Intergrase catalytic core"/>
    <property type="match status" value="1"/>
</dbReference>
<evidence type="ECO:0000256" key="2">
    <source>
        <dbReference type="SAM" id="SignalP"/>
    </source>
</evidence>
<dbReference type="AlphaFoldDB" id="A0A4V2FS11"/>
<sequence>MKRLGIRYRRPYNMRHTYATMMLMAGMAPAFCAGQMGHSVEVFLGTYAKWLPGAGDAAEMAKLENAIGPDSSLVLPRRHEKRPLSGA</sequence>
<organism evidence="3 4">
    <name type="scientific">Rivibacter subsaxonicus</name>
    <dbReference type="NCBI Taxonomy" id="457575"/>
    <lineage>
        <taxon>Bacteria</taxon>
        <taxon>Pseudomonadati</taxon>
        <taxon>Pseudomonadota</taxon>
        <taxon>Betaproteobacteria</taxon>
        <taxon>Burkholderiales</taxon>
        <taxon>Rivibacter</taxon>
    </lineage>
</organism>
<gene>
    <name evidence="3" type="ORF">EV670_3537</name>
</gene>
<evidence type="ECO:0000313" key="3">
    <source>
        <dbReference type="EMBL" id="RZT92559.1"/>
    </source>
</evidence>
<name>A0A4V2FS11_9BURK</name>
<dbReference type="Proteomes" id="UP000293671">
    <property type="component" value="Unassembled WGS sequence"/>
</dbReference>